<dbReference type="NCBIfam" id="TIGR02891">
    <property type="entry name" value="CtaD_CoxA"/>
    <property type="match status" value="1"/>
</dbReference>
<keyword evidence="12 18" id="KW-0249">Electron transport</keyword>
<keyword evidence="14" id="KW-0408">Iron</keyword>
<dbReference type="InterPro" id="IPR014241">
    <property type="entry name" value="Cyt_c_oxidase_su1_bac"/>
</dbReference>
<feature type="transmembrane region" description="Helical" evidence="19">
    <location>
        <begin position="164"/>
        <end position="190"/>
    </location>
</feature>
<comment type="subcellular location">
    <subcellularLocation>
        <location evidence="1">Cell membrane</location>
        <topology evidence="1">Multi-pass membrane protein</topology>
    </subcellularLocation>
</comment>
<feature type="transmembrane region" description="Helical" evidence="19">
    <location>
        <begin position="699"/>
        <end position="718"/>
    </location>
</feature>
<keyword evidence="15" id="KW-0186">Copper</keyword>
<dbReference type="InterPro" id="IPR036927">
    <property type="entry name" value="Cyt_c_oxase-like_su1_sf"/>
</dbReference>
<comment type="catalytic activity">
    <reaction evidence="17">
        <text>4 Fe(II)-[cytochrome c] + O2 + 8 H(+)(in) = 4 Fe(III)-[cytochrome c] + 2 H2O + 4 H(+)(out)</text>
        <dbReference type="Rhea" id="RHEA:11436"/>
        <dbReference type="Rhea" id="RHEA-COMP:10350"/>
        <dbReference type="Rhea" id="RHEA-COMP:14399"/>
        <dbReference type="ChEBI" id="CHEBI:15377"/>
        <dbReference type="ChEBI" id="CHEBI:15378"/>
        <dbReference type="ChEBI" id="CHEBI:15379"/>
        <dbReference type="ChEBI" id="CHEBI:29033"/>
        <dbReference type="ChEBI" id="CHEBI:29034"/>
        <dbReference type="EC" id="7.1.1.9"/>
    </reaction>
</comment>
<feature type="transmembrane region" description="Helical" evidence="19">
    <location>
        <begin position="319"/>
        <end position="345"/>
    </location>
</feature>
<dbReference type="InterPro" id="IPR000883">
    <property type="entry name" value="Cyt_C_Oxase_1"/>
</dbReference>
<dbReference type="SUPFAM" id="SSF81442">
    <property type="entry name" value="Cytochrome c oxidase subunit I-like"/>
    <property type="match status" value="1"/>
</dbReference>
<keyword evidence="16 19" id="KW-0472">Membrane</keyword>
<evidence type="ECO:0000313" key="22">
    <source>
        <dbReference type="Proteomes" id="UP000234190"/>
    </source>
</evidence>
<dbReference type="GO" id="GO:0020037">
    <property type="term" value="F:heme binding"/>
    <property type="evidence" value="ECO:0007669"/>
    <property type="project" value="InterPro"/>
</dbReference>
<proteinExistence type="inferred from homology"/>
<organism evidence="21 22">
    <name type="scientific">Pollutimonas subterranea</name>
    <dbReference type="NCBI Taxonomy" id="2045210"/>
    <lineage>
        <taxon>Bacteria</taxon>
        <taxon>Pseudomonadati</taxon>
        <taxon>Pseudomonadota</taxon>
        <taxon>Betaproteobacteria</taxon>
        <taxon>Burkholderiales</taxon>
        <taxon>Alcaligenaceae</taxon>
        <taxon>Pollutimonas</taxon>
    </lineage>
</organism>
<dbReference type="InterPro" id="IPR023616">
    <property type="entry name" value="Cyt_c_oxase-like_su1_dom"/>
</dbReference>
<evidence type="ECO:0000256" key="4">
    <source>
        <dbReference type="ARBA" id="ARBA00012949"/>
    </source>
</evidence>
<comment type="similarity">
    <text evidence="3 18">Belongs to the heme-copper respiratory oxidase family.</text>
</comment>
<dbReference type="PROSITE" id="PS50855">
    <property type="entry name" value="COX1"/>
    <property type="match status" value="1"/>
</dbReference>
<dbReference type="PRINTS" id="PR01165">
    <property type="entry name" value="CYCOXIDASEI"/>
</dbReference>
<feature type="transmembrane region" description="Helical" evidence="19">
    <location>
        <begin position="202"/>
        <end position="228"/>
    </location>
</feature>
<dbReference type="GO" id="GO:0006119">
    <property type="term" value="P:oxidative phosphorylation"/>
    <property type="evidence" value="ECO:0007669"/>
    <property type="project" value="UniProtKB-UniPathway"/>
</dbReference>
<keyword evidence="10" id="KW-0479">Metal-binding</keyword>
<comment type="caution">
    <text evidence="21">The sequence shown here is derived from an EMBL/GenBank/DDBJ whole genome shotgun (WGS) entry which is preliminary data.</text>
</comment>
<dbReference type="Gene3D" id="1.10.287.70">
    <property type="match status" value="1"/>
</dbReference>
<feature type="transmembrane region" description="Helical" evidence="19">
    <location>
        <begin position="472"/>
        <end position="494"/>
    </location>
</feature>
<dbReference type="InterPro" id="IPR013833">
    <property type="entry name" value="Cyt_c_oxidase_su3_a-hlx"/>
</dbReference>
<feature type="transmembrane region" description="Helical" evidence="19">
    <location>
        <begin position="262"/>
        <end position="281"/>
    </location>
</feature>
<dbReference type="AlphaFoldDB" id="A0A2N4U6P5"/>
<evidence type="ECO:0000256" key="5">
    <source>
        <dbReference type="ARBA" id="ARBA00022448"/>
    </source>
</evidence>
<feature type="transmembrane region" description="Helical" evidence="19">
    <location>
        <begin position="730"/>
        <end position="752"/>
    </location>
</feature>
<dbReference type="InterPro" id="IPR035973">
    <property type="entry name" value="Cyt_c_oxidase_su3-like_sf"/>
</dbReference>
<dbReference type="OrthoDB" id="9803294at2"/>
<feature type="transmembrane region" description="Helical" evidence="19">
    <location>
        <begin position="395"/>
        <end position="416"/>
    </location>
</feature>
<evidence type="ECO:0000313" key="21">
    <source>
        <dbReference type="EMBL" id="PLC50673.1"/>
    </source>
</evidence>
<evidence type="ECO:0000256" key="6">
    <source>
        <dbReference type="ARBA" id="ARBA00022475"/>
    </source>
</evidence>
<dbReference type="GO" id="GO:0046872">
    <property type="term" value="F:metal ion binding"/>
    <property type="evidence" value="ECO:0007669"/>
    <property type="project" value="UniProtKB-KW"/>
</dbReference>
<evidence type="ECO:0000256" key="2">
    <source>
        <dbReference type="ARBA" id="ARBA00004673"/>
    </source>
</evidence>
<dbReference type="GO" id="GO:0004129">
    <property type="term" value="F:cytochrome-c oxidase activity"/>
    <property type="evidence" value="ECO:0007669"/>
    <property type="project" value="UniProtKB-EC"/>
</dbReference>
<evidence type="ECO:0000256" key="3">
    <source>
        <dbReference type="ARBA" id="ARBA00009578"/>
    </source>
</evidence>
<dbReference type="RefSeq" id="WP_102073219.1">
    <property type="nucleotide sequence ID" value="NZ_PDNW01000004.1"/>
</dbReference>
<dbReference type="PANTHER" id="PTHR10422:SF35">
    <property type="entry name" value="CYTOCHROME BO(3) UBIQUINOL OXIDASE SUBUNIT 1"/>
    <property type="match status" value="1"/>
</dbReference>
<keyword evidence="6" id="KW-1003">Cell membrane</keyword>
<evidence type="ECO:0000256" key="12">
    <source>
        <dbReference type="ARBA" id="ARBA00022982"/>
    </source>
</evidence>
<evidence type="ECO:0000256" key="1">
    <source>
        <dbReference type="ARBA" id="ARBA00004651"/>
    </source>
</evidence>
<evidence type="ECO:0000256" key="19">
    <source>
        <dbReference type="SAM" id="Phobius"/>
    </source>
</evidence>
<feature type="transmembrane region" description="Helical" evidence="19">
    <location>
        <begin position="77"/>
        <end position="101"/>
    </location>
</feature>
<evidence type="ECO:0000256" key="13">
    <source>
        <dbReference type="ARBA" id="ARBA00022989"/>
    </source>
</evidence>
<evidence type="ECO:0000256" key="10">
    <source>
        <dbReference type="ARBA" id="ARBA00022723"/>
    </source>
</evidence>
<dbReference type="CDD" id="cd01662">
    <property type="entry name" value="Ubiquinol_Oxidase_I"/>
    <property type="match status" value="1"/>
</dbReference>
<dbReference type="Proteomes" id="UP000234190">
    <property type="component" value="Unassembled WGS sequence"/>
</dbReference>
<protein>
    <recommendedName>
        <fullName evidence="4">cytochrome-c oxidase</fullName>
        <ecNumber evidence="4">7.1.1.9</ecNumber>
    </recommendedName>
</protein>
<keyword evidence="13 19" id="KW-1133">Transmembrane helix</keyword>
<dbReference type="Pfam" id="PF00115">
    <property type="entry name" value="COX1"/>
    <property type="match status" value="1"/>
</dbReference>
<feature type="transmembrane region" description="Helical" evidence="19">
    <location>
        <begin position="35"/>
        <end position="57"/>
    </location>
</feature>
<feature type="transmembrane region" description="Helical" evidence="19">
    <location>
        <begin position="656"/>
        <end position="679"/>
    </location>
</feature>
<name>A0A2N4U6P5_9BURK</name>
<feature type="transmembrane region" description="Helical" evidence="19">
    <location>
        <begin position="288"/>
        <end position="307"/>
    </location>
</feature>
<evidence type="ECO:0000256" key="17">
    <source>
        <dbReference type="ARBA" id="ARBA00047816"/>
    </source>
</evidence>
<keyword evidence="22" id="KW-1185">Reference proteome</keyword>
<dbReference type="EC" id="7.1.1.9" evidence="4"/>
<dbReference type="EMBL" id="PDNW01000004">
    <property type="protein sequence ID" value="PLC50673.1"/>
    <property type="molecule type" value="Genomic_DNA"/>
</dbReference>
<feature type="transmembrane region" description="Helical" evidence="19">
    <location>
        <begin position="428"/>
        <end position="452"/>
    </location>
</feature>
<accession>A0A2N4U6P5</accession>
<feature type="domain" description="Cytochrome oxidase subunit I profile" evidence="20">
    <location>
        <begin position="18"/>
        <end position="532"/>
    </location>
</feature>
<dbReference type="SUPFAM" id="SSF81452">
    <property type="entry name" value="Cytochrome c oxidase subunit III-like"/>
    <property type="match status" value="1"/>
</dbReference>
<dbReference type="UniPathway" id="UPA00705"/>
<keyword evidence="7 18" id="KW-0349">Heme</keyword>
<dbReference type="PANTHER" id="PTHR10422">
    <property type="entry name" value="CYTOCHROME C OXIDASE SUBUNIT 1"/>
    <property type="match status" value="1"/>
</dbReference>
<feature type="transmembrane region" description="Helical" evidence="19">
    <location>
        <begin position="357"/>
        <end position="383"/>
    </location>
</feature>
<keyword evidence="8 18" id="KW-0679">Respiratory chain</keyword>
<dbReference type="GO" id="GO:0015990">
    <property type="term" value="P:electron transport coupled proton transport"/>
    <property type="evidence" value="ECO:0007669"/>
    <property type="project" value="InterPro"/>
</dbReference>
<dbReference type="Gene3D" id="1.20.120.80">
    <property type="entry name" value="Cytochrome c oxidase, subunit III, four-helix bundle"/>
    <property type="match status" value="1"/>
</dbReference>
<dbReference type="GO" id="GO:0005886">
    <property type="term" value="C:plasma membrane"/>
    <property type="evidence" value="ECO:0007669"/>
    <property type="project" value="UniProtKB-SubCell"/>
</dbReference>
<feature type="transmembrane region" description="Helical" evidence="19">
    <location>
        <begin position="121"/>
        <end position="140"/>
    </location>
</feature>
<evidence type="ECO:0000256" key="18">
    <source>
        <dbReference type="RuleBase" id="RU000370"/>
    </source>
</evidence>
<dbReference type="PROSITE" id="PS00077">
    <property type="entry name" value="COX1_CUB"/>
    <property type="match status" value="1"/>
</dbReference>
<sequence>MKQHFSPIALHHALDKDWRSPKGWRGISAVNHTTVGLRFIVAALVFFLIGGVLAMLLRAQLATSGNAFLDSDAYNQVFTMHGTVMMFLFAIPMLEGFSFYLLPKMLGARDLAYPRLGAYAWWCYLAGGLILVTAMALGLAPDSGWFMYTPLSGPTYRPGINSDIWLIGVTFAEISAICGAVELIATILKLRAPGMGLNRMPIFAWYILVTAGMILVGFPPLILGSILLEIERAFGLPFFDVTRGGDPLLWQHLFWLFGHPEVYIIFLPAAGMVSTMIPVFAQRPLAGYVWVVASVAAVGFLSFGLWVHHMFTVGIPQLAVLFFSAASMLVTVPTAVQFFAWIATLWSGQTRFRLPMLYLAGFLVVFVTGGLTGVMLALVPFNWQAHDTHFVVAHLHYVLTGGMVFPLLAAACYWMPHITGRMPAGKTGITAFWLIFVGFNLTFLPMHLTGLLGMPRRIYTYPSDAGWDTLNLLSSLGAFIQAMGFLVFLLDMFLHTRAGRAAPRNPWNAGTLEWATPTPPPSYNFASLPDVQGRDPLWDNPALGAELAGGRHWLAIPAPGQRQTLSVDVLTGNPRSVVQLPGPSWLPFYAAIATGVFFVCILFKIYEVAIVGALAALLVFLRWAWQNGARDDPASIEAVAQIMLPAHFAASGAPGWWGMACSLAANAALFGSLLFGYLFLWTMAPNWPPPAWIDIPPAWGALAACLPVAATIAVRAACSANQSGRRQACSFWLLAGALASIVAILAVCMVVGRLPPATSHAYVATTFVLLCYAGLHMAIAGILAVHVALRCRAGYVSRVRSLEPAVLRLWCDYTAIAAVVVIAALYGLPRVFP</sequence>
<dbReference type="GO" id="GO:0022904">
    <property type="term" value="P:respiratory electron transport chain"/>
    <property type="evidence" value="ECO:0007669"/>
    <property type="project" value="InterPro"/>
</dbReference>
<dbReference type="Gene3D" id="1.20.210.10">
    <property type="entry name" value="Cytochrome c oxidase-like, subunit I domain"/>
    <property type="match status" value="1"/>
</dbReference>
<gene>
    <name evidence="21" type="primary">ctaD</name>
    <name evidence="21" type="ORF">CR159_06625</name>
</gene>
<dbReference type="InterPro" id="IPR023615">
    <property type="entry name" value="Cyt_c_Oxase_su1_BS"/>
</dbReference>
<evidence type="ECO:0000256" key="14">
    <source>
        <dbReference type="ARBA" id="ARBA00023004"/>
    </source>
</evidence>
<reference evidence="21 22" key="1">
    <citation type="submission" date="2017-10" db="EMBL/GenBank/DDBJ databases">
        <title>Two draft genome sequences of Pusillimonas sp. strains isolated from a nitrate- and radionuclide-contaminated groundwater in Russia.</title>
        <authorList>
            <person name="Grouzdev D.S."/>
            <person name="Tourova T.P."/>
            <person name="Goeva M.A."/>
            <person name="Babich T.L."/>
            <person name="Sokolova D.S."/>
            <person name="Abdullin R."/>
            <person name="Poltaraus A.B."/>
            <person name="Toshchakov S.V."/>
            <person name="Nazina T.N."/>
        </authorList>
    </citation>
    <scope>NUCLEOTIDE SEQUENCE [LARGE SCALE GENOMIC DNA]</scope>
    <source>
        <strain evidence="21 22">JR1/69-3-13</strain>
    </source>
</reference>
<evidence type="ECO:0000256" key="8">
    <source>
        <dbReference type="ARBA" id="ARBA00022660"/>
    </source>
</evidence>
<evidence type="ECO:0000256" key="11">
    <source>
        <dbReference type="ARBA" id="ARBA00022967"/>
    </source>
</evidence>
<keyword evidence="11" id="KW-1278">Translocase</keyword>
<feature type="transmembrane region" description="Helical" evidence="19">
    <location>
        <begin position="810"/>
        <end position="828"/>
    </location>
</feature>
<evidence type="ECO:0000256" key="7">
    <source>
        <dbReference type="ARBA" id="ARBA00022617"/>
    </source>
</evidence>
<evidence type="ECO:0000256" key="16">
    <source>
        <dbReference type="ARBA" id="ARBA00023136"/>
    </source>
</evidence>
<keyword evidence="9 18" id="KW-0812">Transmembrane</keyword>
<evidence type="ECO:0000259" key="20">
    <source>
        <dbReference type="PROSITE" id="PS50855"/>
    </source>
</evidence>
<evidence type="ECO:0000256" key="15">
    <source>
        <dbReference type="ARBA" id="ARBA00023008"/>
    </source>
</evidence>
<feature type="transmembrane region" description="Helical" evidence="19">
    <location>
        <begin position="764"/>
        <end position="789"/>
    </location>
</feature>
<evidence type="ECO:0000256" key="9">
    <source>
        <dbReference type="ARBA" id="ARBA00022692"/>
    </source>
</evidence>
<keyword evidence="5 18" id="KW-0813">Transport</keyword>
<comment type="pathway">
    <text evidence="2">Energy metabolism; oxidative phosphorylation.</text>
</comment>